<evidence type="ECO:0000259" key="8">
    <source>
        <dbReference type="Pfam" id="PF16363"/>
    </source>
</evidence>
<dbReference type="InterPro" id="IPR036291">
    <property type="entry name" value="NAD(P)-bd_dom_sf"/>
</dbReference>
<protein>
    <recommendedName>
        <fullName evidence="4 7">dTDP-glucose 4,6-dehydratase</fullName>
        <ecNumber evidence="4 7">4.2.1.46</ecNumber>
    </recommendedName>
</protein>
<evidence type="ECO:0000256" key="3">
    <source>
        <dbReference type="ARBA" id="ARBA00008178"/>
    </source>
</evidence>
<evidence type="ECO:0000313" key="10">
    <source>
        <dbReference type="Proteomes" id="UP000228568"/>
    </source>
</evidence>
<keyword evidence="5" id="KW-0520">NAD</keyword>
<dbReference type="Gene3D" id="3.40.50.720">
    <property type="entry name" value="NAD(P)-binding Rossmann-like Domain"/>
    <property type="match status" value="1"/>
</dbReference>
<evidence type="ECO:0000256" key="1">
    <source>
        <dbReference type="ARBA" id="ARBA00001539"/>
    </source>
</evidence>
<dbReference type="GO" id="GO:0009225">
    <property type="term" value="P:nucleotide-sugar metabolic process"/>
    <property type="evidence" value="ECO:0007669"/>
    <property type="project" value="InterPro"/>
</dbReference>
<comment type="cofactor">
    <cofactor evidence="2 7">
        <name>NAD(+)</name>
        <dbReference type="ChEBI" id="CHEBI:57540"/>
    </cofactor>
</comment>
<dbReference type="PANTHER" id="PTHR43000">
    <property type="entry name" value="DTDP-D-GLUCOSE 4,6-DEHYDRATASE-RELATED"/>
    <property type="match status" value="1"/>
</dbReference>
<reference evidence="10" key="1">
    <citation type="submission" date="2017-09" db="EMBL/GenBank/DDBJ databases">
        <title>Depth-based differentiation of microbial function through sediment-hosted aquifers and enrichment of novel symbionts in the deep terrestrial subsurface.</title>
        <authorList>
            <person name="Probst A.J."/>
            <person name="Ladd B."/>
            <person name="Jarett J.K."/>
            <person name="Geller-Mcgrath D.E."/>
            <person name="Sieber C.M.K."/>
            <person name="Emerson J.B."/>
            <person name="Anantharaman K."/>
            <person name="Thomas B.C."/>
            <person name="Malmstrom R."/>
            <person name="Stieglmeier M."/>
            <person name="Klingl A."/>
            <person name="Woyke T."/>
            <person name="Ryan C.M."/>
            <person name="Banfield J.F."/>
        </authorList>
    </citation>
    <scope>NUCLEOTIDE SEQUENCE [LARGE SCALE GENOMIC DNA]</scope>
</reference>
<sequence>MKLLVTGGAGFIGSNFIRFWMKEHPQDEVVNLDCLTYAGNLENLKDIVENKNYRFVKGDICDRDVVFEIVKDVDLIVHFAAESHVDRSILDPSAFIRTNVLGTQILLDGVREYKKRFHHVSTDEVFGALKPNEPAFDESTPYDPRSPYSASKAASDHLVRAYYHTYGIEMTISNCSNNYGPYHFPEKLIPHFISNLMDGKKVPVYGDGQQVRDWIHVDDHARGIDFILQKGKIGETYCLGGDSEITNLDLTKILIKLMDKDESYIEFVKDRPGHDRRYAIDFSKAKNELGWEPQISFEEGLKDMIEWYKEHQVWVEHCKSGDYQKYYDEWYGR</sequence>
<evidence type="ECO:0000313" key="9">
    <source>
        <dbReference type="EMBL" id="PIZ95197.1"/>
    </source>
</evidence>
<dbReference type="EMBL" id="PFPK01000018">
    <property type="protein sequence ID" value="PIZ95197.1"/>
    <property type="molecule type" value="Genomic_DNA"/>
</dbReference>
<evidence type="ECO:0000256" key="6">
    <source>
        <dbReference type="ARBA" id="ARBA00023239"/>
    </source>
</evidence>
<keyword evidence="6 7" id="KW-0456">Lyase</keyword>
<dbReference type="CDD" id="cd05246">
    <property type="entry name" value="dTDP_GD_SDR_e"/>
    <property type="match status" value="1"/>
</dbReference>
<evidence type="ECO:0000256" key="2">
    <source>
        <dbReference type="ARBA" id="ARBA00001911"/>
    </source>
</evidence>
<dbReference type="Pfam" id="PF16363">
    <property type="entry name" value="GDP_Man_Dehyd"/>
    <property type="match status" value="1"/>
</dbReference>
<evidence type="ECO:0000256" key="4">
    <source>
        <dbReference type="ARBA" id="ARBA00011990"/>
    </source>
</evidence>
<organism evidence="9 10">
    <name type="scientific">Candidatus Magasanikbacteria bacterium CG_4_10_14_0_2_um_filter_37_12</name>
    <dbReference type="NCBI Taxonomy" id="1974637"/>
    <lineage>
        <taxon>Bacteria</taxon>
        <taxon>Candidatus Magasanikiibacteriota</taxon>
    </lineage>
</organism>
<dbReference type="InterPro" id="IPR016040">
    <property type="entry name" value="NAD(P)-bd_dom"/>
</dbReference>
<dbReference type="NCBIfam" id="TIGR01181">
    <property type="entry name" value="dTDP_gluc_dehyt"/>
    <property type="match status" value="1"/>
</dbReference>
<comment type="similarity">
    <text evidence="3 7">Belongs to the NAD(P)-dependent epimerase/dehydratase family. dTDP-glucose dehydratase subfamily.</text>
</comment>
<dbReference type="EC" id="4.2.1.46" evidence="4 7"/>
<accession>A0A2M7V8T3</accession>
<comment type="caution">
    <text evidence="9">The sequence shown here is derived from an EMBL/GenBank/DDBJ whole genome shotgun (WGS) entry which is preliminary data.</text>
</comment>
<gene>
    <name evidence="9" type="primary">rfbB</name>
    <name evidence="9" type="ORF">COX81_01475</name>
</gene>
<dbReference type="GO" id="GO:0008460">
    <property type="term" value="F:dTDP-glucose 4,6-dehydratase activity"/>
    <property type="evidence" value="ECO:0007669"/>
    <property type="project" value="UniProtKB-EC"/>
</dbReference>
<comment type="catalytic activity">
    <reaction evidence="1 7">
        <text>dTDP-alpha-D-glucose = dTDP-4-dehydro-6-deoxy-alpha-D-glucose + H2O</text>
        <dbReference type="Rhea" id="RHEA:17221"/>
        <dbReference type="ChEBI" id="CHEBI:15377"/>
        <dbReference type="ChEBI" id="CHEBI:57477"/>
        <dbReference type="ChEBI" id="CHEBI:57649"/>
        <dbReference type="EC" id="4.2.1.46"/>
    </reaction>
</comment>
<evidence type="ECO:0000256" key="5">
    <source>
        <dbReference type="ARBA" id="ARBA00023027"/>
    </source>
</evidence>
<feature type="domain" description="NAD(P)-binding" evidence="8">
    <location>
        <begin position="4"/>
        <end position="304"/>
    </location>
</feature>
<evidence type="ECO:0000256" key="7">
    <source>
        <dbReference type="RuleBase" id="RU004473"/>
    </source>
</evidence>
<name>A0A2M7V8T3_9BACT</name>
<dbReference type="SUPFAM" id="SSF51735">
    <property type="entry name" value="NAD(P)-binding Rossmann-fold domains"/>
    <property type="match status" value="1"/>
</dbReference>
<dbReference type="Proteomes" id="UP000228568">
    <property type="component" value="Unassembled WGS sequence"/>
</dbReference>
<dbReference type="AlphaFoldDB" id="A0A2M7V8T3"/>
<proteinExistence type="inferred from homology"/>
<dbReference type="InterPro" id="IPR005888">
    <property type="entry name" value="dTDP_Gluc_deHydtase"/>
</dbReference>
<dbReference type="Gene3D" id="3.90.25.10">
    <property type="entry name" value="UDP-galactose 4-epimerase, domain 1"/>
    <property type="match status" value="1"/>
</dbReference>